<proteinExistence type="predicted"/>
<accession>A0A518BXK2</accession>
<keyword evidence="1" id="KW-0472">Membrane</keyword>
<dbReference type="KEGG" id="mcad:Pan265_15400"/>
<dbReference type="EMBL" id="CP036280">
    <property type="protein sequence ID" value="QDU71688.1"/>
    <property type="molecule type" value="Genomic_DNA"/>
</dbReference>
<keyword evidence="3" id="KW-1185">Reference proteome</keyword>
<evidence type="ECO:0000313" key="3">
    <source>
        <dbReference type="Proteomes" id="UP000320386"/>
    </source>
</evidence>
<evidence type="ECO:0000256" key="1">
    <source>
        <dbReference type="SAM" id="Phobius"/>
    </source>
</evidence>
<dbReference type="Proteomes" id="UP000320386">
    <property type="component" value="Chromosome"/>
</dbReference>
<dbReference type="OrthoDB" id="292248at2"/>
<dbReference type="RefSeq" id="WP_145445871.1">
    <property type="nucleotide sequence ID" value="NZ_CP036280.1"/>
</dbReference>
<organism evidence="2 3">
    <name type="scientific">Mucisphaera calidilacus</name>
    <dbReference type="NCBI Taxonomy" id="2527982"/>
    <lineage>
        <taxon>Bacteria</taxon>
        <taxon>Pseudomonadati</taxon>
        <taxon>Planctomycetota</taxon>
        <taxon>Phycisphaerae</taxon>
        <taxon>Phycisphaerales</taxon>
        <taxon>Phycisphaeraceae</taxon>
        <taxon>Mucisphaera</taxon>
    </lineage>
</organism>
<name>A0A518BXK2_9BACT</name>
<sequence length="94" mass="10244">MNPIHLTWIIPLFFLSLFGFFAILSAIISRTGGYAPGWRIRCTTCGHHKPAAEAGIIRVAAAGTKYTLGRCSHCRKLRLVAIEKDPDAAAEHPA</sequence>
<feature type="transmembrane region" description="Helical" evidence="1">
    <location>
        <begin position="6"/>
        <end position="29"/>
    </location>
</feature>
<gene>
    <name evidence="2" type="ORF">Pan265_15400</name>
</gene>
<keyword evidence="1" id="KW-0812">Transmembrane</keyword>
<reference evidence="2 3" key="1">
    <citation type="submission" date="2019-02" db="EMBL/GenBank/DDBJ databases">
        <title>Deep-cultivation of Planctomycetes and their phenomic and genomic characterization uncovers novel biology.</title>
        <authorList>
            <person name="Wiegand S."/>
            <person name="Jogler M."/>
            <person name="Boedeker C."/>
            <person name="Pinto D."/>
            <person name="Vollmers J."/>
            <person name="Rivas-Marin E."/>
            <person name="Kohn T."/>
            <person name="Peeters S.H."/>
            <person name="Heuer A."/>
            <person name="Rast P."/>
            <person name="Oberbeckmann S."/>
            <person name="Bunk B."/>
            <person name="Jeske O."/>
            <person name="Meyerdierks A."/>
            <person name="Storesund J.E."/>
            <person name="Kallscheuer N."/>
            <person name="Luecker S."/>
            <person name="Lage O.M."/>
            <person name="Pohl T."/>
            <person name="Merkel B.J."/>
            <person name="Hornburger P."/>
            <person name="Mueller R.-W."/>
            <person name="Bruemmer F."/>
            <person name="Labrenz M."/>
            <person name="Spormann A.M."/>
            <person name="Op den Camp H."/>
            <person name="Overmann J."/>
            <person name="Amann R."/>
            <person name="Jetten M.S.M."/>
            <person name="Mascher T."/>
            <person name="Medema M.H."/>
            <person name="Devos D.P."/>
            <person name="Kaster A.-K."/>
            <person name="Ovreas L."/>
            <person name="Rohde M."/>
            <person name="Galperin M.Y."/>
            <person name="Jogler C."/>
        </authorList>
    </citation>
    <scope>NUCLEOTIDE SEQUENCE [LARGE SCALE GENOMIC DNA]</scope>
    <source>
        <strain evidence="2 3">Pan265</strain>
    </source>
</reference>
<keyword evidence="1" id="KW-1133">Transmembrane helix</keyword>
<dbReference type="AlphaFoldDB" id="A0A518BXK2"/>
<evidence type="ECO:0000313" key="2">
    <source>
        <dbReference type="EMBL" id="QDU71688.1"/>
    </source>
</evidence>
<protein>
    <submittedName>
        <fullName evidence="2">Uncharacterized protein</fullName>
    </submittedName>
</protein>